<gene>
    <name evidence="2" type="ORF">J6I44_18075</name>
</gene>
<dbReference type="Proteomes" id="UP001207918">
    <property type="component" value="Unassembled WGS sequence"/>
</dbReference>
<comment type="caution">
    <text evidence="2">The sequence shown here is derived from an EMBL/GenBank/DDBJ whole genome shotgun (WGS) entry which is preliminary data.</text>
</comment>
<sequence>MNKIKNTFIPGIMTSLLIILGIIGWAQPAQAQGNPDEAQKMKMLQEMAPYKGYLKAHMNIPPQELLGGPLEVEITQKSGGVFVILPSKRKLDPYVFGTPQVPRALAGTPGINGLPPGVRGINNGQYTEMEKPSPFGDKNIVMGNGKLDIKAVDATATDAGKTNDEIKFMASWQDKQGNTYEVRCCGMLAAHGVEYPTFGGVVTNTVMHGSSRIGTALMPTMYTYFAFWGMGEIRKNGDVLDKPRLVHGMLTEYVRKKDYELAFDDEVTPTRKHFHLMVPPMRPEMKEQKFVHEDVKTGFKLPNGMELPFWHVMFENLEIDADRR</sequence>
<reference evidence="2 3" key="1">
    <citation type="submission" date="2021-03" db="EMBL/GenBank/DDBJ databases">
        <title>Aliifodinibius sp. nov., a new bacterium isolated from saline soil.</title>
        <authorList>
            <person name="Galisteo C."/>
            <person name="De La Haba R."/>
            <person name="Sanchez-Porro C."/>
            <person name="Ventosa A."/>
        </authorList>
    </citation>
    <scope>NUCLEOTIDE SEQUENCE [LARGE SCALE GENOMIC DNA]</scope>
    <source>
        <strain evidence="2 3">1BSP15-2V2</strain>
    </source>
</reference>
<keyword evidence="1" id="KW-0732">Signal</keyword>
<protein>
    <submittedName>
        <fullName evidence="2">Uncharacterized protein</fullName>
    </submittedName>
</protein>
<name>A0ABT3PSE5_9BACT</name>
<evidence type="ECO:0000313" key="2">
    <source>
        <dbReference type="EMBL" id="MCW9708773.1"/>
    </source>
</evidence>
<feature type="signal peptide" evidence="1">
    <location>
        <begin position="1"/>
        <end position="31"/>
    </location>
</feature>
<evidence type="ECO:0000313" key="3">
    <source>
        <dbReference type="Proteomes" id="UP001207918"/>
    </source>
</evidence>
<feature type="chain" id="PRO_5046585986" evidence="1">
    <location>
        <begin position="32"/>
        <end position="324"/>
    </location>
</feature>
<accession>A0ABT3PSE5</accession>
<dbReference type="RefSeq" id="WP_265767581.1">
    <property type="nucleotide sequence ID" value="NZ_JAGGJA010000017.1"/>
</dbReference>
<keyword evidence="3" id="KW-1185">Reference proteome</keyword>
<proteinExistence type="predicted"/>
<dbReference type="EMBL" id="JAGGJA010000017">
    <property type="protein sequence ID" value="MCW9708773.1"/>
    <property type="molecule type" value="Genomic_DNA"/>
</dbReference>
<organism evidence="2 3">
    <name type="scientific">Fodinibius salsisoli</name>
    <dbReference type="NCBI Taxonomy" id="2820877"/>
    <lineage>
        <taxon>Bacteria</taxon>
        <taxon>Pseudomonadati</taxon>
        <taxon>Balneolota</taxon>
        <taxon>Balneolia</taxon>
        <taxon>Balneolales</taxon>
        <taxon>Balneolaceae</taxon>
        <taxon>Fodinibius</taxon>
    </lineage>
</organism>
<evidence type="ECO:0000256" key="1">
    <source>
        <dbReference type="SAM" id="SignalP"/>
    </source>
</evidence>